<evidence type="ECO:0000313" key="2">
    <source>
        <dbReference type="Proteomes" id="UP000012112"/>
    </source>
</evidence>
<sequence>MQTHLEDKTYLTVNSNGEISIDRISEEKNSTPINVYTNKTLRFKIPSNVSDQTIEEAIDELKLYFERLHQGHLYENGKWILTQDSKEVSYLIEEHLLNLPIEFIE</sequence>
<dbReference type="AlphaFoldDB" id="M6VYW8"/>
<organism evidence="1 2">
    <name type="scientific">Leptospira noguchii</name>
    <dbReference type="NCBI Taxonomy" id="28182"/>
    <lineage>
        <taxon>Bacteria</taxon>
        <taxon>Pseudomonadati</taxon>
        <taxon>Spirochaetota</taxon>
        <taxon>Spirochaetia</taxon>
        <taxon>Leptospirales</taxon>
        <taxon>Leptospiraceae</taxon>
        <taxon>Leptospira</taxon>
    </lineage>
</organism>
<dbReference type="RefSeq" id="WP_002177254.1">
    <property type="nucleotide sequence ID" value="NZ_AKWD02000020.1"/>
</dbReference>
<reference evidence="1 2" key="1">
    <citation type="submission" date="2013-01" db="EMBL/GenBank/DDBJ databases">
        <authorList>
            <person name="Harkins D.M."/>
            <person name="Durkin A.S."/>
            <person name="Brinkac L.M."/>
            <person name="Haft D.H."/>
            <person name="Selengut J.D."/>
            <person name="Sanka R."/>
            <person name="DePew J."/>
            <person name="Purushe J."/>
            <person name="Matthias M.A."/>
            <person name="Vinetz J.M."/>
            <person name="Sutton G.G."/>
            <person name="Nierman W.C."/>
            <person name="Fouts D.E."/>
        </authorList>
    </citation>
    <scope>NUCLEOTIDE SEQUENCE [LARGE SCALE GENOMIC DNA]</scope>
    <source>
        <strain evidence="1 2">HAI1536</strain>
    </source>
</reference>
<protein>
    <submittedName>
        <fullName evidence="1">Uncharacterized protein</fullName>
    </submittedName>
</protein>
<accession>M6VYW8</accession>
<dbReference type="EMBL" id="AKWD02000020">
    <property type="protein sequence ID" value="EMO54738.1"/>
    <property type="molecule type" value="Genomic_DNA"/>
</dbReference>
<comment type="caution">
    <text evidence="1">The sequence shown here is derived from an EMBL/GenBank/DDBJ whole genome shotgun (WGS) entry which is preliminary data.</text>
</comment>
<evidence type="ECO:0000313" key="1">
    <source>
        <dbReference type="EMBL" id="EMO54738.1"/>
    </source>
</evidence>
<gene>
    <name evidence="1" type="ORF">LEP1GSC172_4314</name>
</gene>
<name>M6VYW8_9LEPT</name>
<proteinExistence type="predicted"/>
<dbReference type="Proteomes" id="UP000012112">
    <property type="component" value="Unassembled WGS sequence"/>
</dbReference>